<feature type="compositionally biased region" description="Basic residues" evidence="8">
    <location>
        <begin position="2849"/>
        <end position="2864"/>
    </location>
</feature>
<evidence type="ECO:0000256" key="7">
    <source>
        <dbReference type="SAM" id="Coils"/>
    </source>
</evidence>
<feature type="compositionally biased region" description="Basic and acidic residues" evidence="8">
    <location>
        <begin position="1723"/>
        <end position="1757"/>
    </location>
</feature>
<feature type="region of interest" description="Disordered" evidence="8">
    <location>
        <begin position="1378"/>
        <end position="1415"/>
    </location>
</feature>
<feature type="compositionally biased region" description="Basic and acidic residues" evidence="8">
    <location>
        <begin position="1612"/>
        <end position="1640"/>
    </location>
</feature>
<dbReference type="Gene3D" id="1.20.5.1700">
    <property type="match status" value="1"/>
</dbReference>
<keyword evidence="11" id="KW-1185">Reference proteome</keyword>
<feature type="compositionally biased region" description="Low complexity" evidence="8">
    <location>
        <begin position="2539"/>
        <end position="2548"/>
    </location>
</feature>
<sequence length="3713" mass="405064">MGNENSTSELPEGAPDNVVLFPPEEKQSDMAAVHTDKVSTLKEKSAAAENGSVHTDSVTAEPQVSADEDEKPQRQEEEDKEELEFPHDLLPSIDLDLSTELNLTWGTSLGCEQVGLGEMKNEAVALGGTANPLLAGLEHYMEASPPVVGLIKSCDGDQVSTETQNHLSSTPQQDIPSLSPLAAQVDYELQEALKECEDEMTALGISSHVDTWTAGDLDRCSSLVLPENDEKNEQTEKAEVKKDFGTSSQKPVKIHGGCHGNEAHKNDSSAGEEGVFSFRDYILGKKQTNTFTDGAKDVKNIKDITENHSEETRQLSEAEWQTNSEIETKIHTAENIADQQTTPSIWKGTQTTSEMDAAKETLTQDQSIQDICSLKYTLEDESTQDENKINVIAHTTQRETGGIQELNPVIEEVISSAEATQMIQNSNRMKIEMHSQLISDLLACQSPHMDKHAGHSLHLEAKISVQPNIQKQVESGTQQQISGQIETNTKVVSSLEHQRQELGLPEQLSPEGKQLICSPPPEPEAHQAHFSLAEAPPALIRHSPQGPEQHDDQDQTDGPYKSISEGETIHHNHCTTGEVKHEKNVSKASAVVIDFCQAKTASEHEPEGRYDLETCPLELENGPPLGSGAGAHTALWGNSHSLSRASAEEEEEEIALEQASAESAASTLLQTTPTMPEMIESEGEKKSDDAFQSVAIIVQAAEGESAVLEADESPSSQGTLTEITAEQGQQCTSVIFSKIKCSPVQKEKATEESCGNKMPHNSTESAGKGGGLPIALSPAGNEKTGMVGKEDKALVTYSSPGVLGTCDWKAESSRSKKRKGESEEEGKETSEGGAQNGGRVPQTETATETCPSHRITASLAATQDESDLILPVTAGTAPFPLTINRINDCVSISPPPPLSHINSTETEALREEEANLNPSPSASGAELLGSDRSFPPAVSSEKECLAAQANNQQVQSSSQTRTTYCDTSIKTETQQQKQETTPTSEDTSQSTKLQVNMRDIAEICTKVEGRISPKGMQSSYEDQKDTVLKGQRTECASLPPLMVFESLRHPVKETSFNFKGFLTINKPEIETEKSNAKKEPTAFEEGGKEERNGKQQEKVEQAEITYKESKDCKETTSTSQEQGETTVKLEENVNVNMGGCEESKVTDEADVKKNPVIFSSLSAAGVTTSVTETKDAVNEILEETEAIKENQEYKESLNVTQISPNDTDESASTEKDSVLLQDVSLQEARNDSSAVDGERADITMSEGDEQRHIEVVLGSKERLNDETDKSKGCGLPEASDIEVTCPNNSKNLVNDSQEQEKYTHEEESLVKTSSLSPAAAPNTDSMCPRTQPDKKSYTEQPTTTSDMSLLSKADKCADMLPYQTESQFSGEIMKSDAANTEDTTVPSLPAAETTVPEQSDLSSTTKQSTNSDARDASVIVLKAPGPMLSHSESINDCDIAVAGTGEHCSVNRVCVSDIEIVNNIAGKTNQQSDANEDMLRKQNADDAPYTVGVSAQEIAASSGSLLLTTDRPELAGCAPLVSKTSDIVGNAKMKENEASKDTVEFDIGQEGKREGHVNSKHENDLCNVPTNVTTDKELINKDKSKGFKQVKGEEQNKESVKEKNETSASQDKGNEQKNGKQGERKEQEEMAFREQKDSRVETNTSEASCVDEMLHSQSALTTQSSNDDNKCDSLLMNLKDNLDTLLTEEPVQDVSVDNVRMNTDVSEGFRQLMGREQIKDCVKENERRNVKSVTEKDSKEKTHTSEEQNKTTAKENIDQTQGENQTLINLFKLSGEEKLLNETIPRGKLQSSLVSDPGLTSKGIIEEALGCRGAPTEKSPPIIDQTLSAVANAFPERDHTQDLRALSQSDLAFSQSQELQQQQKFMSAPETVLSVGKSNGLENAETDNHADPEASETQEKVMVYCSAEAQSTLNSTSESAILVGGNDKDVAVYNVCPQNEEQSMQTIDLSGGNSPVCVESTSSEIQTQAAPSLSGMALSASETSEVKKVIEATEAKEPSISASQESVSKHAECAKSQTSVDEHGNVWDEILDTKKGSELPINHSSGFSVLPSLSHHEARLKTNEKYFDSVTPGDIGNTEMRPNSMSDVAQMSTAGTSQLQQVKELVFQPSDGQLSTISTDCLLQESIKEEKEISVDYASKDSVEFNAPNSAHQSETAVWRMEQLNKHLSEQFPVGTQNTEEQVTQCSEQQLTQLHVRTCSDTENTISTMKAEGTVSNDRQQPEGIQEEISKQIEDEEENKTFEKECIEMSKRAESKSSETVVKESISKENQSKLEEHSLSSLDEAIVGNVDQSVEEVTDETLTEKKMVMPLLCPETAVYLVTDPQDSLQPPLTVNQQSSQQPTKSFIQTLRENVTDTSKSSTKVSEAADVLLGSGPGTVQVSQVKDSSDRQGLSVVSVPERSVNSSECSDWLRALKEAASMSQIIPEHRDETTCGATENRPFETLGSPQAELEFRTPTEEYFPLATDESFPPAPEKSFQPVIEEILPPATAESFPPALEKSFPPAIEESFPPAPEESFPPAPEESFPPAPEESFPPAPEESFPLAPEESFPPAPEESLPPVPEESFPPAPEESFPPLPEESFPPAPEESFPPVTEQPEEQEDCRSPLIKAAERSEPVPSPSSPPPQHSTAPALPAHLLQDTVEFPTPPPTPPDRAPSEPQTLPPAAAPSDLPETPPAVILPPQIQQLQHSEPSARSSDSDGAFETPESTTPVKSASPPVPPTEPPCTSSEALSPEHTASTADISASEAQVSAVLQPPSRSPSTVFDEDKPIAASGTYNLDHLIANDPFPESNFESGPSSRAPLTRSLSLQSGELESPGDKSLGGTSDKPIHPRTESFSIGTESAPGTLRKVKKPRPGSLKKKPLSRQNSNPERSSPKTVSSSSTPEEKKRGKPRPESPLQTQERPCSSPSPSPSPAGTLRRNRIKSRVESPPPLPEEITTTSISAQLQQELPDPVPEAPTVPDEESPIPPSASYKWDPDNFENIDPFRTGGSKVANSPVLGRKADFTLVSGTPVAVEEPRAPSPAKEQPLNIEEQPIAKRQPVRLEFDYSEDSGEAPRSTPPPKILGKKPGAKMPIRKPKLGIKKAPPPQTEQIDNAPVPALSNDNDDIPIPKASYNFDPSKWDDPNFNPFSSSSGIPNSPRLSKGSYSFDPDSFDDSIDPFKSSNNMVNPPQKAASFDQSNNDNENDNDNIVELEDHNQNKPAKNKKKPLKSNTFRVKKSPKRTQITEPSAQEHSPDANPDPSQDHATDEEKLASSTNQKWTRHDVEVELTSDPQDFPQPTDFTAFVNENSLPAQSDVTDYEIEYMEKIGSSAPPLSVKKPSLYLKLDSVTDSPKKTSNTHDSEPNSPCTGSFEEMEAQISQGKSPVLPPRGPREPMASEKSRKRDSQSQSRTQSNERDGASPIQGPMDPSDLPLLDRLSDSPAPLSYLEPDLAETNPTAFAQKLQEELVLAALRIEALQVAKSISQSPTLSTVSPQREMASPGDSGVSKSSLYSRASYMEGESPHLPRDMDHSLVIAREEVVLKEKEAMEWKRKYEESRREVEEMRRIVMEYEKTIAEMIEGEQREKTLSHHTIQQLILEKDQALADLNSVEKSLADLFRRYEKMKDVLEGFRKNEDVLKKCAQEYLSRVRKEEQRYQALKIHAEEKLDKANAEIAQVRAKAKQEQAAYQASLRKEQMKVDSLERTLEQKNKEIEELTKICDELIAKMGKS</sequence>
<feature type="domain" description="Transforming acidic coiled-coil-containing protein C-terminal" evidence="9">
    <location>
        <begin position="3510"/>
        <end position="3707"/>
    </location>
</feature>
<organism evidence="10 11">
    <name type="scientific">Culter alburnus</name>
    <name type="common">Topmouth culter</name>
    <dbReference type="NCBI Taxonomy" id="194366"/>
    <lineage>
        <taxon>Eukaryota</taxon>
        <taxon>Metazoa</taxon>
        <taxon>Chordata</taxon>
        <taxon>Craniata</taxon>
        <taxon>Vertebrata</taxon>
        <taxon>Euteleostomi</taxon>
        <taxon>Actinopterygii</taxon>
        <taxon>Neopterygii</taxon>
        <taxon>Teleostei</taxon>
        <taxon>Ostariophysi</taxon>
        <taxon>Cypriniformes</taxon>
        <taxon>Xenocyprididae</taxon>
        <taxon>Xenocypridinae</taxon>
        <taxon>Culter</taxon>
    </lineage>
</organism>
<feature type="compositionally biased region" description="Acidic residues" evidence="8">
    <location>
        <begin position="3185"/>
        <end position="3194"/>
    </location>
</feature>
<feature type="region of interest" description="Disordered" evidence="8">
    <location>
        <begin position="1"/>
        <end position="85"/>
    </location>
</feature>
<dbReference type="FunFam" id="1.20.5.1700:FF:000001">
    <property type="entry name" value="Transforming acidic coiled-coil-containing protein 1 isoform 2"/>
    <property type="match status" value="1"/>
</dbReference>
<feature type="region of interest" description="Disordered" evidence="8">
    <location>
        <begin position="1576"/>
        <end position="1645"/>
    </location>
</feature>
<comment type="similarity">
    <text evidence="2">Belongs to the TACC family.</text>
</comment>
<keyword evidence="5 7" id="KW-0175">Coiled coil</keyword>
<feature type="compositionally biased region" description="Pro residues" evidence="8">
    <location>
        <begin position="2645"/>
        <end position="2654"/>
    </location>
</feature>
<feature type="compositionally biased region" description="Pro residues" evidence="8">
    <location>
        <begin position="2549"/>
        <end position="2586"/>
    </location>
</feature>
<feature type="region of interest" description="Disordered" evidence="8">
    <location>
        <begin position="539"/>
        <end position="565"/>
    </location>
</feature>
<feature type="region of interest" description="Disordered" evidence="8">
    <location>
        <begin position="806"/>
        <end position="850"/>
    </location>
</feature>
<feature type="compositionally biased region" description="Low complexity" evidence="8">
    <location>
        <begin position="971"/>
        <end position="981"/>
    </location>
</feature>
<feature type="compositionally biased region" description="Basic residues" evidence="8">
    <location>
        <begin position="3066"/>
        <end position="3083"/>
    </location>
</feature>
<reference evidence="10 11" key="1">
    <citation type="submission" date="2024-05" db="EMBL/GenBank/DDBJ databases">
        <title>A high-quality chromosomal-level genome assembly of Topmouth culter (Culter alburnus).</title>
        <authorList>
            <person name="Zhao H."/>
        </authorList>
    </citation>
    <scope>NUCLEOTIDE SEQUENCE [LARGE SCALE GENOMIC DNA]</scope>
    <source>
        <strain evidence="10">CATC2023</strain>
        <tissue evidence="10">Muscle</tissue>
    </source>
</reference>
<feature type="compositionally biased region" description="Basic and acidic residues" evidence="8">
    <location>
        <begin position="23"/>
        <end position="46"/>
    </location>
</feature>
<evidence type="ECO:0000256" key="3">
    <source>
        <dbReference type="ARBA" id="ARBA00022490"/>
    </source>
</evidence>
<feature type="compositionally biased region" description="Polar residues" evidence="8">
    <location>
        <begin position="2938"/>
        <end position="2949"/>
    </location>
</feature>
<name>A0AAW1ZU81_CULAL</name>
<feature type="region of interest" description="Disordered" evidence="8">
    <location>
        <begin position="2250"/>
        <end position="2277"/>
    </location>
</feature>
<feature type="region of interest" description="Disordered" evidence="8">
    <location>
        <begin position="3330"/>
        <end position="3432"/>
    </location>
</feature>
<feature type="compositionally biased region" description="Basic and acidic residues" evidence="8">
    <location>
        <begin position="1071"/>
        <end position="1114"/>
    </location>
</feature>
<feature type="compositionally biased region" description="Low complexity" evidence="8">
    <location>
        <begin position="2501"/>
        <end position="2510"/>
    </location>
</feature>
<feature type="region of interest" description="Disordered" evidence="8">
    <location>
        <begin position="971"/>
        <end position="994"/>
    </location>
</feature>
<feature type="compositionally biased region" description="Polar residues" evidence="8">
    <location>
        <begin position="3466"/>
        <end position="3477"/>
    </location>
</feature>
<feature type="compositionally biased region" description="Polar residues" evidence="8">
    <location>
        <begin position="52"/>
        <end position="62"/>
    </location>
</feature>
<protein>
    <recommendedName>
        <fullName evidence="9">Transforming acidic coiled-coil-containing protein C-terminal domain-containing protein</fullName>
    </recommendedName>
</protein>
<comment type="caution">
    <text evidence="10">The sequence shown here is derived from an EMBL/GenBank/DDBJ whole genome shotgun (WGS) entry which is preliminary data.</text>
</comment>
<feature type="compositionally biased region" description="Polar residues" evidence="8">
    <location>
        <begin position="2736"/>
        <end position="2749"/>
    </location>
</feature>
<feature type="compositionally biased region" description="Low complexity" evidence="8">
    <location>
        <begin position="2871"/>
        <end position="2884"/>
    </location>
</feature>
<feature type="compositionally biased region" description="Basic and acidic residues" evidence="8">
    <location>
        <begin position="2885"/>
        <end position="2895"/>
    </location>
</feature>
<feature type="coiled-coil region" evidence="7">
    <location>
        <begin position="3523"/>
        <end position="3709"/>
    </location>
</feature>
<feature type="compositionally biased region" description="Polar residues" evidence="8">
    <location>
        <begin position="1338"/>
        <end position="1347"/>
    </location>
</feature>
<keyword evidence="4" id="KW-0597">Phosphoprotein</keyword>
<feature type="compositionally biased region" description="Low complexity" evidence="8">
    <location>
        <begin position="3410"/>
        <end position="3428"/>
    </location>
</feature>
<evidence type="ECO:0000313" key="11">
    <source>
        <dbReference type="Proteomes" id="UP001479290"/>
    </source>
</evidence>
<dbReference type="GO" id="GO:0007097">
    <property type="term" value="P:nuclear migration"/>
    <property type="evidence" value="ECO:0007669"/>
    <property type="project" value="TreeGrafter"/>
</dbReference>
<evidence type="ECO:0000256" key="8">
    <source>
        <dbReference type="SAM" id="MobiDB-lite"/>
    </source>
</evidence>
<feature type="region of interest" description="Disordered" evidence="8">
    <location>
        <begin position="2431"/>
        <end position="2450"/>
    </location>
</feature>
<feature type="compositionally biased region" description="Low complexity" evidence="8">
    <location>
        <begin position="1115"/>
        <end position="1126"/>
    </location>
</feature>
<feature type="compositionally biased region" description="Pro residues" evidence="8">
    <location>
        <begin position="2511"/>
        <end position="2538"/>
    </location>
</feature>
<feature type="compositionally biased region" description="Basic and acidic residues" evidence="8">
    <location>
        <begin position="3373"/>
        <end position="3388"/>
    </location>
</feature>
<evidence type="ECO:0000259" key="9">
    <source>
        <dbReference type="Pfam" id="PF05010"/>
    </source>
</evidence>
<feature type="compositionally biased region" description="Polar residues" evidence="8">
    <location>
        <begin position="982"/>
        <end position="994"/>
    </location>
</feature>
<feature type="region of interest" description="Disordered" evidence="8">
    <location>
        <begin position="894"/>
        <end position="941"/>
    </location>
</feature>
<dbReference type="InterPro" id="IPR007707">
    <property type="entry name" value="TACC_C"/>
</dbReference>
<evidence type="ECO:0000256" key="4">
    <source>
        <dbReference type="ARBA" id="ARBA00022553"/>
    </source>
</evidence>
<proteinExistence type="inferred from homology"/>
<feature type="compositionally biased region" description="Polar residues" evidence="8">
    <location>
        <begin position="3129"/>
        <end position="3142"/>
    </location>
</feature>
<feature type="compositionally biased region" description="Polar residues" evidence="8">
    <location>
        <begin position="2683"/>
        <end position="2696"/>
    </location>
</feature>
<dbReference type="GO" id="GO:0005737">
    <property type="term" value="C:cytoplasm"/>
    <property type="evidence" value="ECO:0007669"/>
    <property type="project" value="TreeGrafter"/>
</dbReference>
<dbReference type="InterPro" id="IPR039915">
    <property type="entry name" value="TACC"/>
</dbReference>
<feature type="compositionally biased region" description="Pro residues" evidence="8">
    <location>
        <begin position="2617"/>
        <end position="2626"/>
    </location>
</feature>
<feature type="compositionally biased region" description="Basic and acidic residues" evidence="8">
    <location>
        <begin position="1298"/>
        <end position="1309"/>
    </location>
</feature>
<dbReference type="Pfam" id="PF05010">
    <property type="entry name" value="TACC_C"/>
    <property type="match status" value="1"/>
</dbReference>
<feature type="compositionally biased region" description="Polar residues" evidence="8">
    <location>
        <begin position="1285"/>
        <end position="1296"/>
    </location>
</feature>
<feature type="region of interest" description="Disordered" evidence="8">
    <location>
        <begin position="750"/>
        <end position="785"/>
    </location>
</feature>
<gene>
    <name evidence="10" type="ORF">ABG768_005585</name>
</gene>
<feature type="compositionally biased region" description="Basic residues" evidence="8">
    <location>
        <begin position="3204"/>
        <end position="3223"/>
    </location>
</feature>
<feature type="compositionally biased region" description="Polar residues" evidence="8">
    <location>
        <begin position="3224"/>
        <end position="3234"/>
    </location>
</feature>
<feature type="compositionally biased region" description="Basic and acidic residues" evidence="8">
    <location>
        <begin position="3244"/>
        <end position="3254"/>
    </location>
</feature>
<feature type="compositionally biased region" description="Basic and acidic residues" evidence="8">
    <location>
        <begin position="1550"/>
        <end position="1564"/>
    </location>
</feature>
<feature type="compositionally biased region" description="Basic and acidic residues" evidence="8">
    <location>
        <begin position="71"/>
        <end position="85"/>
    </location>
</feature>
<feature type="region of interest" description="Disordered" evidence="8">
    <location>
        <begin position="1071"/>
        <end position="1148"/>
    </location>
</feature>
<feature type="region of interest" description="Disordered" evidence="8">
    <location>
        <begin position="2782"/>
        <end position="2997"/>
    </location>
</feature>
<dbReference type="GO" id="GO:0005856">
    <property type="term" value="C:cytoskeleton"/>
    <property type="evidence" value="ECO:0007669"/>
    <property type="project" value="UniProtKB-SubCell"/>
</dbReference>
<dbReference type="EMBL" id="JAWDJR010000013">
    <property type="protein sequence ID" value="KAK9964408.1"/>
    <property type="molecule type" value="Genomic_DNA"/>
</dbReference>
<evidence type="ECO:0000256" key="5">
    <source>
        <dbReference type="ARBA" id="ARBA00023054"/>
    </source>
</evidence>
<feature type="region of interest" description="Disordered" evidence="8">
    <location>
        <begin position="1723"/>
        <end position="1761"/>
    </location>
</feature>
<feature type="compositionally biased region" description="Polar residues" evidence="8">
    <location>
        <begin position="1395"/>
        <end position="1411"/>
    </location>
</feature>
<feature type="compositionally biased region" description="Basic and acidic residues" evidence="8">
    <location>
        <begin position="3334"/>
        <end position="3345"/>
    </location>
</feature>
<feature type="compositionally biased region" description="Basic and acidic residues" evidence="8">
    <location>
        <begin position="1248"/>
        <end position="1271"/>
    </location>
</feature>
<evidence type="ECO:0000256" key="1">
    <source>
        <dbReference type="ARBA" id="ARBA00004245"/>
    </source>
</evidence>
<dbReference type="GO" id="GO:0021987">
    <property type="term" value="P:cerebral cortex development"/>
    <property type="evidence" value="ECO:0007669"/>
    <property type="project" value="TreeGrafter"/>
</dbReference>
<dbReference type="PANTHER" id="PTHR13924">
    <property type="entry name" value="TRANSFORMING ACIDIC COILED-COIL CONTAINING PROTEIN 1/2"/>
    <property type="match status" value="1"/>
</dbReference>
<keyword evidence="3" id="KW-0963">Cytoplasm</keyword>
<feature type="region of interest" description="Disordered" evidence="8">
    <location>
        <begin position="1550"/>
        <end position="1569"/>
    </location>
</feature>
<comment type="subcellular location">
    <subcellularLocation>
        <location evidence="1">Cytoplasm</location>
        <location evidence="1">Cytoskeleton</location>
    </subcellularLocation>
</comment>
<feature type="compositionally biased region" description="Basic and acidic residues" evidence="8">
    <location>
        <begin position="229"/>
        <end position="244"/>
    </location>
</feature>
<feature type="region of interest" description="Disordered" evidence="8">
    <location>
        <begin position="229"/>
        <end position="271"/>
    </location>
</feature>
<feature type="region of interest" description="Disordered" evidence="8">
    <location>
        <begin position="2464"/>
        <end position="2769"/>
    </location>
</feature>
<dbReference type="Proteomes" id="UP001479290">
    <property type="component" value="Unassembled WGS sequence"/>
</dbReference>
<feature type="region of interest" description="Disordered" evidence="8">
    <location>
        <begin position="3015"/>
        <end position="3295"/>
    </location>
</feature>
<keyword evidence="6" id="KW-0206">Cytoskeleton</keyword>
<dbReference type="GO" id="GO:0007052">
    <property type="term" value="P:mitotic spindle organization"/>
    <property type="evidence" value="ECO:0007669"/>
    <property type="project" value="InterPro"/>
</dbReference>
<feature type="region of interest" description="Disordered" evidence="8">
    <location>
        <begin position="1188"/>
        <end position="1347"/>
    </location>
</feature>
<feature type="compositionally biased region" description="Basic and acidic residues" evidence="8">
    <location>
        <begin position="1576"/>
        <end position="1605"/>
    </location>
</feature>
<evidence type="ECO:0000256" key="6">
    <source>
        <dbReference type="ARBA" id="ARBA00023212"/>
    </source>
</evidence>
<dbReference type="PANTHER" id="PTHR13924:SF11">
    <property type="entry name" value="TRANSFORMING ACIDIC COILED-COIL-CONTAINING PROTEIN 2"/>
    <property type="match status" value="1"/>
</dbReference>
<feature type="region of interest" description="Disordered" evidence="8">
    <location>
        <begin position="3466"/>
        <end position="3508"/>
    </location>
</feature>
<evidence type="ECO:0000256" key="2">
    <source>
        <dbReference type="ARBA" id="ARBA00009423"/>
    </source>
</evidence>
<evidence type="ECO:0000313" key="10">
    <source>
        <dbReference type="EMBL" id="KAK9964408.1"/>
    </source>
</evidence>
<accession>A0AAW1ZU81</accession>